<organism evidence="1 2">
    <name type="scientific">Moraxella caprae</name>
    <dbReference type="NCBI Taxonomy" id="90240"/>
    <lineage>
        <taxon>Bacteria</taxon>
        <taxon>Pseudomonadati</taxon>
        <taxon>Pseudomonadota</taxon>
        <taxon>Gammaproteobacteria</taxon>
        <taxon>Moraxellales</taxon>
        <taxon>Moraxellaceae</taxon>
        <taxon>Moraxella</taxon>
    </lineage>
</organism>
<accession>A0A378QW48</accession>
<dbReference type="AlphaFoldDB" id="A0A378QW48"/>
<dbReference type="Proteomes" id="UP000254065">
    <property type="component" value="Unassembled WGS sequence"/>
</dbReference>
<protein>
    <submittedName>
        <fullName evidence="1">Uncharacterized protein</fullName>
    </submittedName>
</protein>
<keyword evidence="2" id="KW-1185">Reference proteome</keyword>
<name>A0A378QW48_9GAMM</name>
<gene>
    <name evidence="1" type="ORF">NCTC12877_00177</name>
</gene>
<sequence length="86" mass="10333">MRIWTHKPNTKLKFKKHFNCKLKCFYYGVLLCYHEKIFFDLDGHIMSAPNYYLHWINLFLLIAKPITTDNPLAKGWCVYTEAVDFD</sequence>
<evidence type="ECO:0000313" key="1">
    <source>
        <dbReference type="EMBL" id="STZ07222.1"/>
    </source>
</evidence>
<reference evidence="1 2" key="1">
    <citation type="submission" date="2018-06" db="EMBL/GenBank/DDBJ databases">
        <authorList>
            <consortium name="Pathogen Informatics"/>
            <person name="Doyle S."/>
        </authorList>
    </citation>
    <scope>NUCLEOTIDE SEQUENCE [LARGE SCALE GENOMIC DNA]</scope>
    <source>
        <strain evidence="1 2">NCTC12877</strain>
    </source>
</reference>
<evidence type="ECO:0000313" key="2">
    <source>
        <dbReference type="Proteomes" id="UP000254065"/>
    </source>
</evidence>
<proteinExistence type="predicted"/>
<dbReference type="EMBL" id="UGQB01000004">
    <property type="protein sequence ID" value="STZ07222.1"/>
    <property type="molecule type" value="Genomic_DNA"/>
</dbReference>